<feature type="domain" description="Cadherin-like beta-sandwich-like" evidence="4">
    <location>
        <begin position="161"/>
        <end position="241"/>
    </location>
</feature>
<evidence type="ECO:0000259" key="4">
    <source>
        <dbReference type="Pfam" id="PF12733"/>
    </source>
</evidence>
<dbReference type="RefSeq" id="WP_079441018.1">
    <property type="nucleotide sequence ID" value="NZ_MZGT01000050.1"/>
</dbReference>
<keyword evidence="6" id="KW-1185">Reference proteome</keyword>
<dbReference type="Pfam" id="PF12733">
    <property type="entry name" value="Cadherin-like"/>
    <property type="match status" value="3"/>
</dbReference>
<feature type="region of interest" description="Disordered" evidence="3">
    <location>
        <begin position="81"/>
        <end position="100"/>
    </location>
</feature>
<dbReference type="OrthoDB" id="1879841at2"/>
<dbReference type="STRING" id="225345.CLCHR_34300"/>
<accession>A0A1V4IJ62</accession>
<gene>
    <name evidence="5" type="ORF">CLCHR_34300</name>
</gene>
<evidence type="ECO:0000256" key="2">
    <source>
        <dbReference type="PROSITE-ProRule" id="PRU00591"/>
    </source>
</evidence>
<keyword evidence="1" id="KW-0677">Repeat</keyword>
<organism evidence="5 6">
    <name type="scientific">Clostridium chromiireducens</name>
    <dbReference type="NCBI Taxonomy" id="225345"/>
    <lineage>
        <taxon>Bacteria</taxon>
        <taxon>Bacillati</taxon>
        <taxon>Bacillota</taxon>
        <taxon>Clostridia</taxon>
        <taxon>Eubacteriales</taxon>
        <taxon>Clostridiaceae</taxon>
        <taxon>Clostridium</taxon>
    </lineage>
</organism>
<dbReference type="Gene3D" id="2.10.270.10">
    <property type="entry name" value="Cholin Binding"/>
    <property type="match status" value="1"/>
</dbReference>
<evidence type="ECO:0000313" key="6">
    <source>
        <dbReference type="Proteomes" id="UP000191056"/>
    </source>
</evidence>
<evidence type="ECO:0000256" key="1">
    <source>
        <dbReference type="ARBA" id="ARBA00022737"/>
    </source>
</evidence>
<dbReference type="PROSITE" id="PS51170">
    <property type="entry name" value="CW"/>
    <property type="match status" value="1"/>
</dbReference>
<protein>
    <submittedName>
        <fullName evidence="5">Cadherin-like beta sandwich domain protein</fullName>
    </submittedName>
</protein>
<dbReference type="InterPro" id="IPR018337">
    <property type="entry name" value="Cell_wall/Cho-bd_repeat"/>
</dbReference>
<comment type="caution">
    <text evidence="5">The sequence shown here is derived from an EMBL/GenBank/DDBJ whole genome shotgun (WGS) entry which is preliminary data.</text>
</comment>
<dbReference type="InterPro" id="IPR025883">
    <property type="entry name" value="Cadherin-like_domain"/>
</dbReference>
<dbReference type="AlphaFoldDB" id="A0A1V4IJ62"/>
<dbReference type="Pfam" id="PF19127">
    <property type="entry name" value="Choline_bind_3"/>
    <property type="match status" value="1"/>
</dbReference>
<reference evidence="5 6" key="1">
    <citation type="submission" date="2017-03" db="EMBL/GenBank/DDBJ databases">
        <title>Genome sequence of Clostridium chromiireducens DSM 23318.</title>
        <authorList>
            <person name="Poehlein A."/>
            <person name="Daniel R."/>
        </authorList>
    </citation>
    <scope>NUCLEOTIDE SEQUENCE [LARGE SCALE GENOMIC DNA]</scope>
    <source>
        <strain evidence="5 6">DSM 23318</strain>
    </source>
</reference>
<proteinExistence type="predicted"/>
<name>A0A1V4IJ62_9CLOT</name>
<dbReference type="Gene3D" id="2.60.40.10">
    <property type="entry name" value="Immunoglobulins"/>
    <property type="match status" value="1"/>
</dbReference>
<dbReference type="Proteomes" id="UP000191056">
    <property type="component" value="Unassembled WGS sequence"/>
</dbReference>
<feature type="repeat" description="Cell wall-binding" evidence="2">
    <location>
        <begin position="423"/>
        <end position="443"/>
    </location>
</feature>
<dbReference type="InterPro" id="IPR013783">
    <property type="entry name" value="Ig-like_fold"/>
</dbReference>
<sequence>MNKNIKKIIAMSLLMGAFSMIEPVKYLGLTATKAYASDNDIHLKSISVSGGDSISLSDGKTTYKTYVSRATEETTIRVRTEDDSDKVTIDGENPDEDGSKTFSKSVELEKGKNTFEIKVQDSDGDNQRTYTVAIYRGDSTGASTQYDDIYLKNIILSDGEIDFSKDETSYDINVAADVSEIKIKAEPEDNGYTVTIDNSEVDEDDKYREDVSLNKGKNTIYIEIVNEDDDEERLYTLNIYRGAKDTATGIADNDQDPIYLDDIRIEDGTIKYTPTFNQKVTSYSANVNESYDNIIVKAAPEDEDDVVRINGDKVDSNSRKRVYLNNGKNEIKIKVSNEEDYDDDDDDDEEYDTRTYTLTVYRGTSGATTNNPNTNIVTKTSQWVNNNGKWQYNDALGNPLKNMWFLDKSTGYWYYLDANGDMKTGWLQDSSGNWYYLYQSGAMAYNTVIDGYKLGASGAWSK</sequence>
<evidence type="ECO:0000256" key="3">
    <source>
        <dbReference type="SAM" id="MobiDB-lite"/>
    </source>
</evidence>
<feature type="domain" description="Cadherin-like beta-sandwich-like" evidence="4">
    <location>
        <begin position="57"/>
        <end position="136"/>
    </location>
</feature>
<dbReference type="SUPFAM" id="SSF69360">
    <property type="entry name" value="Cell wall binding repeat"/>
    <property type="match status" value="1"/>
</dbReference>
<feature type="domain" description="Cadherin-like beta-sandwich-like" evidence="4">
    <location>
        <begin position="266"/>
        <end position="362"/>
    </location>
</feature>
<dbReference type="EMBL" id="MZGT01000050">
    <property type="protein sequence ID" value="OPJ59547.1"/>
    <property type="molecule type" value="Genomic_DNA"/>
</dbReference>
<evidence type="ECO:0000313" key="5">
    <source>
        <dbReference type="EMBL" id="OPJ59547.1"/>
    </source>
</evidence>